<accession>A0A0A8B5Q9</accession>
<evidence type="ECO:0000313" key="5">
    <source>
        <dbReference type="EMBL" id="AJC12123.1"/>
    </source>
</evidence>
<dbReference type="PANTHER" id="PTHR43584">
    <property type="entry name" value="NUCLEOTIDYL TRANSFERASE"/>
    <property type="match status" value="1"/>
</dbReference>
<dbReference type="InterPro" id="IPR050065">
    <property type="entry name" value="GlmU-like"/>
</dbReference>
<dbReference type="InterPro" id="IPR025877">
    <property type="entry name" value="MobA-like_NTP_Trfase"/>
</dbReference>
<dbReference type="GO" id="GO:0016779">
    <property type="term" value="F:nucleotidyltransferase activity"/>
    <property type="evidence" value="ECO:0007669"/>
    <property type="project" value="UniProtKB-KW"/>
</dbReference>
<dbReference type="Gene3D" id="3.30.200.20">
    <property type="entry name" value="Phosphorylase Kinase, domain 1"/>
    <property type="match status" value="1"/>
</dbReference>
<organism evidence="5 6">
    <name type="scientific">Berryella intestinalis</name>
    <dbReference type="NCBI Taxonomy" id="1531429"/>
    <lineage>
        <taxon>Bacteria</taxon>
        <taxon>Bacillati</taxon>
        <taxon>Actinomycetota</taxon>
        <taxon>Coriobacteriia</taxon>
        <taxon>Eggerthellales</taxon>
        <taxon>Eggerthellaceae</taxon>
        <taxon>Berryella</taxon>
    </lineage>
</organism>
<reference evidence="6" key="1">
    <citation type="submission" date="2014-08" db="EMBL/GenBank/DDBJ databases">
        <title>Coriobacteriaceae sp. complete genome.</title>
        <authorList>
            <person name="Looft T."/>
            <person name="Bayles D.O."/>
            <person name="Stanton T.B."/>
        </authorList>
    </citation>
    <scope>NUCLEOTIDE SEQUENCE [LARGE SCALE GENOMIC DNA]</scope>
    <source>
        <strain evidence="6">68-1-3</strain>
    </source>
</reference>
<evidence type="ECO:0000259" key="4">
    <source>
        <dbReference type="Pfam" id="PF12804"/>
    </source>
</evidence>
<dbReference type="Gene3D" id="3.90.550.10">
    <property type="entry name" value="Spore Coat Polysaccharide Biosynthesis Protein SpsA, Chain A"/>
    <property type="match status" value="1"/>
</dbReference>
<dbReference type="STRING" id="1531429.JI75_05025"/>
<dbReference type="RefSeq" id="WP_039689204.1">
    <property type="nucleotide sequence ID" value="NZ_CP009302.1"/>
</dbReference>
<dbReference type="CDD" id="cd02523">
    <property type="entry name" value="PC_cytidylyltransferase"/>
    <property type="match status" value="1"/>
</dbReference>
<feature type="domain" description="Aminoglycoside phosphotransferase" evidence="3">
    <location>
        <begin position="319"/>
        <end position="529"/>
    </location>
</feature>
<dbReference type="SUPFAM" id="SSF56112">
    <property type="entry name" value="Protein kinase-like (PK-like)"/>
    <property type="match status" value="1"/>
</dbReference>
<dbReference type="HOGENOM" id="CLU_467630_0_0_11"/>
<dbReference type="AlphaFoldDB" id="A0A0A8B5Q9"/>
<dbReference type="KEGG" id="cbac:JI75_05025"/>
<dbReference type="OrthoDB" id="179763at2"/>
<keyword evidence="1" id="KW-0808">Transferase</keyword>
<gene>
    <name evidence="5" type="ORF">JI75_05025</name>
</gene>
<dbReference type="InterPro" id="IPR011009">
    <property type="entry name" value="Kinase-like_dom_sf"/>
</dbReference>
<reference evidence="5 6" key="2">
    <citation type="journal article" date="2015" name="Genome Announc.">
        <title>Complete Genome Sequence of Coriobacteriaceae Strain 68-1-3, a Novel Mucus-Degrading Isolate from the Swine Intestinal Tract.</title>
        <authorList>
            <person name="Looft T."/>
            <person name="Bayles D.O."/>
            <person name="Alt D.P."/>
            <person name="Stanton T.B."/>
        </authorList>
    </citation>
    <scope>NUCLEOTIDE SEQUENCE [LARGE SCALE GENOMIC DNA]</scope>
    <source>
        <strain evidence="5 6">68-1-3</strain>
    </source>
</reference>
<evidence type="ECO:0000313" key="6">
    <source>
        <dbReference type="Proteomes" id="UP000031121"/>
    </source>
</evidence>
<dbReference type="Pfam" id="PF12804">
    <property type="entry name" value="NTP_transf_3"/>
    <property type="match status" value="1"/>
</dbReference>
<dbReference type="EMBL" id="CP009302">
    <property type="protein sequence ID" value="AJC12123.1"/>
    <property type="molecule type" value="Genomic_DNA"/>
</dbReference>
<dbReference type="SUPFAM" id="SSF53448">
    <property type="entry name" value="Nucleotide-diphospho-sugar transferases"/>
    <property type="match status" value="1"/>
</dbReference>
<evidence type="ECO:0000256" key="1">
    <source>
        <dbReference type="ARBA" id="ARBA00022679"/>
    </source>
</evidence>
<evidence type="ECO:0000256" key="2">
    <source>
        <dbReference type="ARBA" id="ARBA00022695"/>
    </source>
</evidence>
<sequence length="592" mass="67879">MLNSSDFSILNCCVGHPGSTRRFISEATGLSLDSVDSSVERLRLDGCLSEANEVNPKGLRLLDPYRVRNAVIMAAGLSSRFVPLSYETPKGLLRVKGEVLIERQIRQLKEAGIDDITVVVGYMKEKFFYLGDEFGVSIVVNNEYASRNNHSTVKCVESILGNTYVCSSDDYFTANPFDRYVYRSYYSALYVEGETDEYCLETEGADRRITGATVGGRDAWVMMGHTYWDRAFCEGFLRELNAVYDHHTTIGKLWEDVYLDNVDRLDMVMRCYEPGEIWEFDSLDELRAFDSAFIDNIDSRIMDNICAVLGCAKQDIRDIVPIKQGLTNLSFRFAVAERAYVYRHPGAGTEDLVNRKSETFSQRVASSLGLDSTYLHEDEDEGWKISRYLNECAELDYGDPDQVAQALAMLNTLHSYEGDSGFDFDVYQKTKETTGLLDAQRRLMFKDYREIADMMDWVAERARAIGARRCLCHNDSYSPNFLVYDGGMDLIDWEYSGMSDYASDLGTFICCSDYSLDRAREVIEQYFRRPPTDEELFHCIAYTAIASFYWFIWALYKDACGDPVGEYLYLWYRYTKMYGAEARRLFFALSRD</sequence>
<dbReference type="InterPro" id="IPR029044">
    <property type="entry name" value="Nucleotide-diphossugar_trans"/>
</dbReference>
<keyword evidence="2" id="KW-0548">Nucleotidyltransferase</keyword>
<dbReference type="Proteomes" id="UP000031121">
    <property type="component" value="Chromosome"/>
</dbReference>
<proteinExistence type="predicted"/>
<dbReference type="Pfam" id="PF01636">
    <property type="entry name" value="APH"/>
    <property type="match status" value="1"/>
</dbReference>
<protein>
    <submittedName>
        <fullName evidence="5">Uncharacterized protein</fullName>
    </submittedName>
</protein>
<name>A0A0A8B5Q9_9ACTN</name>
<keyword evidence="6" id="KW-1185">Reference proteome</keyword>
<dbReference type="CDD" id="cd05151">
    <property type="entry name" value="ChoK-like"/>
    <property type="match status" value="1"/>
</dbReference>
<dbReference type="InterPro" id="IPR002575">
    <property type="entry name" value="Aminoglycoside_PTrfase"/>
</dbReference>
<dbReference type="PANTHER" id="PTHR43584:SF5">
    <property type="entry name" value="PROTEIN LICC"/>
    <property type="match status" value="1"/>
</dbReference>
<evidence type="ECO:0000259" key="3">
    <source>
        <dbReference type="Pfam" id="PF01636"/>
    </source>
</evidence>
<dbReference type="Gene3D" id="3.90.1200.10">
    <property type="match status" value="1"/>
</dbReference>
<feature type="domain" description="MobA-like NTP transferase" evidence="4">
    <location>
        <begin position="70"/>
        <end position="156"/>
    </location>
</feature>